<dbReference type="GO" id="GO:0042555">
    <property type="term" value="C:MCM complex"/>
    <property type="evidence" value="ECO:0007669"/>
    <property type="project" value="UniProtKB-UniRule"/>
</dbReference>
<dbReference type="EMBL" id="BEYU01000035">
    <property type="protein sequence ID" value="GBG27787.1"/>
    <property type="molecule type" value="Genomic_DNA"/>
</dbReference>
<dbReference type="PROSITE" id="PS00847">
    <property type="entry name" value="MCM_1"/>
    <property type="match status" value="1"/>
</dbReference>
<dbReference type="GO" id="GO:0003697">
    <property type="term" value="F:single-stranded DNA binding"/>
    <property type="evidence" value="ECO:0007669"/>
    <property type="project" value="TreeGrafter"/>
</dbReference>
<proteinExistence type="inferred from homology"/>
<gene>
    <name evidence="15" type="ORF">FCC1311_040102</name>
</gene>
<dbReference type="InterPro" id="IPR031327">
    <property type="entry name" value="MCM"/>
</dbReference>
<evidence type="ECO:0000256" key="13">
    <source>
        <dbReference type="SAM" id="MobiDB-lite"/>
    </source>
</evidence>
<evidence type="ECO:0000313" key="15">
    <source>
        <dbReference type="EMBL" id="GBG27787.1"/>
    </source>
</evidence>
<feature type="compositionally biased region" description="Low complexity" evidence="13">
    <location>
        <begin position="845"/>
        <end position="855"/>
    </location>
</feature>
<dbReference type="EC" id="3.6.4.12" evidence="12"/>
<dbReference type="Gene3D" id="2.40.50.140">
    <property type="entry name" value="Nucleic acid-binding proteins"/>
    <property type="match status" value="1"/>
</dbReference>
<dbReference type="PRINTS" id="PR01662">
    <property type="entry name" value="MCMPROTEIN6"/>
</dbReference>
<evidence type="ECO:0000256" key="2">
    <source>
        <dbReference type="ARBA" id="ARBA00008010"/>
    </source>
</evidence>
<feature type="region of interest" description="Disordered" evidence="13">
    <location>
        <begin position="833"/>
        <end position="918"/>
    </location>
</feature>
<evidence type="ECO:0000256" key="1">
    <source>
        <dbReference type="ARBA" id="ARBA00004123"/>
    </source>
</evidence>
<dbReference type="GO" id="GO:0000727">
    <property type="term" value="P:double-strand break repair via break-induced replication"/>
    <property type="evidence" value="ECO:0007669"/>
    <property type="project" value="TreeGrafter"/>
</dbReference>
<dbReference type="SMART" id="SM00350">
    <property type="entry name" value="MCM"/>
    <property type="match status" value="1"/>
</dbReference>
<dbReference type="GO" id="GO:0005634">
    <property type="term" value="C:nucleus"/>
    <property type="evidence" value="ECO:0007669"/>
    <property type="project" value="UniProtKB-SubCell"/>
</dbReference>
<evidence type="ECO:0000259" key="14">
    <source>
        <dbReference type="PROSITE" id="PS50051"/>
    </source>
</evidence>
<dbReference type="InterPro" id="IPR018525">
    <property type="entry name" value="MCM_CS"/>
</dbReference>
<comment type="catalytic activity">
    <reaction evidence="12">
        <text>ATP + H2O = ADP + phosphate + H(+)</text>
        <dbReference type="Rhea" id="RHEA:13065"/>
        <dbReference type="ChEBI" id="CHEBI:15377"/>
        <dbReference type="ChEBI" id="CHEBI:15378"/>
        <dbReference type="ChEBI" id="CHEBI:30616"/>
        <dbReference type="ChEBI" id="CHEBI:43474"/>
        <dbReference type="ChEBI" id="CHEBI:456216"/>
        <dbReference type="EC" id="3.6.4.12"/>
    </reaction>
</comment>
<keyword evidence="3 12" id="KW-0235">DNA replication</keyword>
<evidence type="ECO:0000256" key="5">
    <source>
        <dbReference type="ARBA" id="ARBA00022801"/>
    </source>
</evidence>
<comment type="subunit">
    <text evidence="12">Component of the MCM2-7 complex.</text>
</comment>
<dbReference type="Pfam" id="PF14551">
    <property type="entry name" value="MCM_N"/>
    <property type="match status" value="1"/>
</dbReference>
<evidence type="ECO:0000256" key="7">
    <source>
        <dbReference type="ARBA" id="ARBA00022840"/>
    </source>
</evidence>
<dbReference type="Proteomes" id="UP000241890">
    <property type="component" value="Unassembled WGS sequence"/>
</dbReference>
<feature type="compositionally biased region" description="Acidic residues" evidence="13">
    <location>
        <begin position="51"/>
        <end position="78"/>
    </location>
</feature>
<keyword evidence="16" id="KW-1185">Reference proteome</keyword>
<keyword evidence="8 11" id="KW-0238">DNA-binding</keyword>
<keyword evidence="10 12" id="KW-0131">Cell cycle</keyword>
<dbReference type="GO" id="GO:0006270">
    <property type="term" value="P:DNA replication initiation"/>
    <property type="evidence" value="ECO:0007669"/>
    <property type="project" value="UniProtKB-UniRule"/>
</dbReference>
<name>A0A2R5G9T9_9STRA</name>
<evidence type="ECO:0000256" key="12">
    <source>
        <dbReference type="RuleBase" id="RU368064"/>
    </source>
</evidence>
<comment type="subcellular location">
    <subcellularLocation>
        <location evidence="1 12">Nucleus</location>
    </subcellularLocation>
</comment>
<keyword evidence="7 11" id="KW-0067">ATP-binding</keyword>
<dbReference type="Gene3D" id="3.40.50.300">
    <property type="entry name" value="P-loop containing nucleotide triphosphate hydrolases"/>
    <property type="match status" value="1"/>
</dbReference>
<dbReference type="Gene3D" id="3.30.1640.10">
    <property type="entry name" value="mini-chromosome maintenance (MCM) complex, chain A, domain 1"/>
    <property type="match status" value="1"/>
</dbReference>
<keyword evidence="4 11" id="KW-0547">Nucleotide-binding</keyword>
<dbReference type="GO" id="GO:0005524">
    <property type="term" value="F:ATP binding"/>
    <property type="evidence" value="ECO:0007669"/>
    <property type="project" value="UniProtKB-UniRule"/>
</dbReference>
<dbReference type="Gene3D" id="1.20.58.870">
    <property type="match status" value="1"/>
</dbReference>
<dbReference type="PROSITE" id="PS50051">
    <property type="entry name" value="MCM_2"/>
    <property type="match status" value="1"/>
</dbReference>
<dbReference type="Pfam" id="PF18263">
    <property type="entry name" value="WHD_MCM6"/>
    <property type="match status" value="1"/>
</dbReference>
<dbReference type="Pfam" id="PF00493">
    <property type="entry name" value="MCM"/>
    <property type="match status" value="1"/>
</dbReference>
<dbReference type="InterPro" id="IPR027925">
    <property type="entry name" value="MCM_N"/>
</dbReference>
<dbReference type="InterPro" id="IPR008049">
    <property type="entry name" value="MCM6"/>
</dbReference>
<feature type="domain" description="MCM C-terminal AAA(+) ATPase" evidence="14">
    <location>
        <begin position="450"/>
        <end position="656"/>
    </location>
</feature>
<comment type="caution">
    <text evidence="15">The sequence shown here is derived from an EMBL/GenBank/DDBJ whole genome shotgun (WGS) entry which is preliminary data.</text>
</comment>
<keyword evidence="9" id="KW-0539">Nucleus</keyword>
<feature type="region of interest" description="Disordered" evidence="13">
    <location>
        <begin position="160"/>
        <end position="180"/>
    </location>
</feature>
<sequence length="1044" mass="117616">MAADPYGMNDVVQGTQMVQDETGIEVRKRFLHFLKTFSMRDLARGTSGEGLNDDDDDDDLDDDDLDNGEQEDDEDDEYLTPAQRQLRMQRRMRRLRLYRQQVLEMHKNEHTTLHVDFSHLLMKDAVLAEAILTAYYQFSPFLNQALQVFAAAILSTNNNTDGNENANGNPGNAEEPAQDDERQKQEYFVAFYDLPSVERIRNLRTGRIGELCSISGTVTRSSEVRPELMFGTFDCLECSRRIEGVEQHFKLTTPLACTNAECKNRKNWKLQANLSKFVDWQKLRVQENSNEVPAGSMPRSVEVILRHEAVERAKPGDKCIFTGMLIAIPDVSRLKSPGESTGLVKARGANQRNESEGVTGLKQLGVREMSYRLAFLACSVHSVGARFDPGTGLANGAEAMTMEQHLLRMTQQQQAYNSDGLEEETSESVRRQFNEEDIAELGRMAQQPNLLAKMRRSIAPAVFGHEDIKLGILLMLFGGVHKRTPEGIKLRGDINVCIVGDPSTAKSQFLKYVCSFLPRAIYTSGKASSAAGLTASVVKDPETGEYCVEAGALMLADNGICCIDEFDKMDDVDQVAIHEAMEQQTISITKAGIQATLNARTSILAAANPIHGRYDRSKTLRANVQLSAPIMSRFDMFFVVLDECDEAQDRIIAEHIIRVHQRRIHRLLADRDPEDMDEREETLEATARLLQQDPDSHDHDVSQMERQQEHVFSKTQLQMYIRFARTIDPIIPPDVQPKLVECYRKLRQGDSAGQNRSAYRITVRQLEALIRLAEALARLHLDECVRPRYVDWAYHLLRTSIVHVDSADVRFDDPGAEAQPGSAVVHAAEAFQHTEDSDTEDLGEGASHPSRSSAGSRRRRNNGLGGDNDSESDNDADDNDDNASSGDDEDNDGNGKRASRKRRKRMRPKTSSTRASRRMTYEEYMRIANMLATFLRNKEDAARASKAQVVAVRQREVVRFYLMQRNDITSEEQLVTERRLINQIIRRLIEKDNILMQVDVDADDAASADPENDTSHDEADADGDLFPDEKRMLVVHPNFVPGFK</sequence>
<dbReference type="InterPro" id="IPR012340">
    <property type="entry name" value="NA-bd_OB-fold"/>
</dbReference>
<evidence type="ECO:0000256" key="9">
    <source>
        <dbReference type="ARBA" id="ARBA00023242"/>
    </source>
</evidence>
<reference evidence="15 16" key="1">
    <citation type="submission" date="2017-12" db="EMBL/GenBank/DDBJ databases">
        <title>Sequencing, de novo assembly and annotation of complete genome of a new Thraustochytrid species, strain FCC1311.</title>
        <authorList>
            <person name="Sedici K."/>
            <person name="Godart F."/>
            <person name="Aiese Cigliano R."/>
            <person name="Sanseverino W."/>
            <person name="Barakat M."/>
            <person name="Ortet P."/>
            <person name="Marechal E."/>
            <person name="Cagnac O."/>
            <person name="Amato A."/>
        </authorList>
    </citation>
    <scope>NUCLEOTIDE SEQUENCE [LARGE SCALE GENOMIC DNA]</scope>
</reference>
<dbReference type="InterPro" id="IPR027417">
    <property type="entry name" value="P-loop_NTPase"/>
</dbReference>
<dbReference type="PANTHER" id="PTHR11630:SF43">
    <property type="entry name" value="DNA REPLICATION LICENSING FACTOR MCM6"/>
    <property type="match status" value="1"/>
</dbReference>
<feature type="region of interest" description="Disordered" evidence="13">
    <location>
        <begin position="44"/>
        <end position="84"/>
    </location>
</feature>
<evidence type="ECO:0000313" key="16">
    <source>
        <dbReference type="Proteomes" id="UP000241890"/>
    </source>
</evidence>
<dbReference type="InterPro" id="IPR033762">
    <property type="entry name" value="MCM_OB"/>
</dbReference>
<dbReference type="CDD" id="cd17757">
    <property type="entry name" value="MCM6"/>
    <property type="match status" value="1"/>
</dbReference>
<dbReference type="FunFam" id="2.20.28.10:FF:000003">
    <property type="entry name" value="DNA helicase"/>
    <property type="match status" value="1"/>
</dbReference>
<evidence type="ECO:0000256" key="6">
    <source>
        <dbReference type="ARBA" id="ARBA00022806"/>
    </source>
</evidence>
<dbReference type="InterPro" id="IPR041562">
    <property type="entry name" value="MCM_lid"/>
</dbReference>
<evidence type="ECO:0000256" key="11">
    <source>
        <dbReference type="RuleBase" id="RU004070"/>
    </source>
</evidence>
<dbReference type="FunCoup" id="A0A2R5G9T9">
    <property type="interactions" value="370"/>
</dbReference>
<protein>
    <recommendedName>
        <fullName evidence="12">DNA replication licensing factor MCM6</fullName>
        <ecNumber evidence="12">3.6.4.12</ecNumber>
    </recommendedName>
</protein>
<feature type="compositionally biased region" description="Acidic residues" evidence="13">
    <location>
        <begin position="868"/>
        <end position="892"/>
    </location>
</feature>
<evidence type="ECO:0000256" key="4">
    <source>
        <dbReference type="ARBA" id="ARBA00022741"/>
    </source>
</evidence>
<dbReference type="PRINTS" id="PR01657">
    <property type="entry name" value="MCMFAMILY"/>
</dbReference>
<evidence type="ECO:0000256" key="8">
    <source>
        <dbReference type="ARBA" id="ARBA00023125"/>
    </source>
</evidence>
<dbReference type="PANTHER" id="PTHR11630">
    <property type="entry name" value="DNA REPLICATION LICENSING FACTOR MCM FAMILY MEMBER"/>
    <property type="match status" value="1"/>
</dbReference>
<dbReference type="AlphaFoldDB" id="A0A2R5G9T9"/>
<dbReference type="OrthoDB" id="1744952at2759"/>
<dbReference type="Pfam" id="PF17855">
    <property type="entry name" value="MCM_lid"/>
    <property type="match status" value="1"/>
</dbReference>
<accession>A0A2R5G9T9</accession>
<keyword evidence="5 12" id="KW-0378">Hydrolase</keyword>
<keyword evidence="6 12" id="KW-0347">Helicase</keyword>
<evidence type="ECO:0000256" key="10">
    <source>
        <dbReference type="ARBA" id="ARBA00023306"/>
    </source>
</evidence>
<dbReference type="InParanoid" id="A0A2R5G9T9"/>
<dbReference type="InterPro" id="IPR041024">
    <property type="entry name" value="Mcm6_C"/>
</dbReference>
<dbReference type="GO" id="GO:1990518">
    <property type="term" value="F:single-stranded 3'-5' DNA helicase activity"/>
    <property type="evidence" value="ECO:0007669"/>
    <property type="project" value="TreeGrafter"/>
</dbReference>
<dbReference type="Gene3D" id="2.20.28.10">
    <property type="match status" value="1"/>
</dbReference>
<feature type="compositionally biased region" description="Acidic residues" evidence="13">
    <location>
        <begin position="1003"/>
        <end position="1012"/>
    </location>
</feature>
<feature type="compositionally biased region" description="Low complexity" evidence="13">
    <location>
        <begin position="160"/>
        <end position="175"/>
    </location>
</feature>
<feature type="compositionally biased region" description="Basic residues" evidence="13">
    <location>
        <begin position="897"/>
        <end position="908"/>
    </location>
</feature>
<dbReference type="InterPro" id="IPR001208">
    <property type="entry name" value="MCM_dom"/>
</dbReference>
<dbReference type="GO" id="GO:0016887">
    <property type="term" value="F:ATP hydrolysis activity"/>
    <property type="evidence" value="ECO:0007669"/>
    <property type="project" value="RHEA"/>
</dbReference>
<dbReference type="SUPFAM" id="SSF50249">
    <property type="entry name" value="Nucleic acid-binding proteins"/>
    <property type="match status" value="1"/>
</dbReference>
<dbReference type="Pfam" id="PF17207">
    <property type="entry name" value="MCM_OB"/>
    <property type="match status" value="1"/>
</dbReference>
<dbReference type="GO" id="GO:1902969">
    <property type="term" value="P:mitotic DNA replication"/>
    <property type="evidence" value="ECO:0007669"/>
    <property type="project" value="TreeGrafter"/>
</dbReference>
<organism evidence="15 16">
    <name type="scientific">Hondaea fermentalgiana</name>
    <dbReference type="NCBI Taxonomy" id="2315210"/>
    <lineage>
        <taxon>Eukaryota</taxon>
        <taxon>Sar</taxon>
        <taxon>Stramenopiles</taxon>
        <taxon>Bigyra</taxon>
        <taxon>Labyrinthulomycetes</taxon>
        <taxon>Thraustochytrida</taxon>
        <taxon>Thraustochytriidae</taxon>
        <taxon>Hondaea</taxon>
    </lineage>
</organism>
<dbReference type="SUPFAM" id="SSF52540">
    <property type="entry name" value="P-loop containing nucleoside triphosphate hydrolases"/>
    <property type="match status" value="1"/>
</dbReference>
<evidence type="ECO:0000256" key="3">
    <source>
        <dbReference type="ARBA" id="ARBA00022705"/>
    </source>
</evidence>
<comment type="function">
    <text evidence="12">Acts as component of the MCM2-7 complex (MCM complex) which is the replicative helicase essential for 'once per cell cycle' DNA replication initiation and elongation in eukaryotic cells. The active ATPase sites in the MCM2-7 ring are formed through the interaction surfaces of two neighboring subunits such that a critical structure of a conserved arginine finger motif is provided in trans relative to the ATP-binding site of the Walker A box of the adjacent subunit. The six ATPase active sites, however, are likely to contribute differentially to the complex helicase activity.</text>
</comment>
<comment type="similarity">
    <text evidence="2 11">Belongs to the MCM family.</text>
</comment>
<feature type="region of interest" description="Disordered" evidence="13">
    <location>
        <begin position="1003"/>
        <end position="1028"/>
    </location>
</feature>